<evidence type="ECO:0000313" key="2">
    <source>
        <dbReference type="Proteomes" id="UP001151699"/>
    </source>
</evidence>
<proteinExistence type="predicted"/>
<gene>
    <name evidence="1" type="ORF">Bhyg_04786</name>
</gene>
<organism evidence="1 2">
    <name type="scientific">Pseudolycoriella hygida</name>
    <dbReference type="NCBI Taxonomy" id="35572"/>
    <lineage>
        <taxon>Eukaryota</taxon>
        <taxon>Metazoa</taxon>
        <taxon>Ecdysozoa</taxon>
        <taxon>Arthropoda</taxon>
        <taxon>Hexapoda</taxon>
        <taxon>Insecta</taxon>
        <taxon>Pterygota</taxon>
        <taxon>Neoptera</taxon>
        <taxon>Endopterygota</taxon>
        <taxon>Diptera</taxon>
        <taxon>Nematocera</taxon>
        <taxon>Sciaroidea</taxon>
        <taxon>Sciaridae</taxon>
        <taxon>Pseudolycoriella</taxon>
    </lineage>
</organism>
<protein>
    <submittedName>
        <fullName evidence="1">Uncharacterized protein</fullName>
    </submittedName>
</protein>
<keyword evidence="2" id="KW-1185">Reference proteome</keyword>
<sequence>VPSYPQYLQRYFEKICQYVQPQMRTLRIVGVPENQEWYGPLRPLFERVECLSLHSGNFIYHLVSMENNNNSDQILEFMVKNTQLQSLKFEANRCDILFKEIPICLPYLNALSLIQGDPPIDGAYLQKLARLRYLRHLQLITMFPVEMESILLCLPHFMDLTILEIRMYYVGPDEPNIDYSQVYKANSQSIVSLAQGIPYLKQFCLQYCQIDGETLASFIAEARTLQVLGLYGCNLEITEEVYLSMETARVENDLYTNALHFCSEQIHPVVHERCTEEGEEFLIVKLIPNDYLWNW</sequence>
<dbReference type="Proteomes" id="UP001151699">
    <property type="component" value="Chromosome A"/>
</dbReference>
<feature type="non-terminal residue" evidence="1">
    <location>
        <position position="295"/>
    </location>
</feature>
<dbReference type="EMBL" id="WJQU01000001">
    <property type="protein sequence ID" value="KAJ6649549.1"/>
    <property type="molecule type" value="Genomic_DNA"/>
</dbReference>
<dbReference type="InterPro" id="IPR032675">
    <property type="entry name" value="LRR_dom_sf"/>
</dbReference>
<dbReference type="Gene3D" id="3.80.10.10">
    <property type="entry name" value="Ribonuclease Inhibitor"/>
    <property type="match status" value="1"/>
</dbReference>
<comment type="caution">
    <text evidence="1">The sequence shown here is derived from an EMBL/GenBank/DDBJ whole genome shotgun (WGS) entry which is preliminary data.</text>
</comment>
<accession>A0A9Q0NHE3</accession>
<evidence type="ECO:0000313" key="1">
    <source>
        <dbReference type="EMBL" id="KAJ6649549.1"/>
    </source>
</evidence>
<dbReference type="SUPFAM" id="SSF52047">
    <property type="entry name" value="RNI-like"/>
    <property type="match status" value="1"/>
</dbReference>
<name>A0A9Q0NHE3_9DIPT</name>
<dbReference type="AlphaFoldDB" id="A0A9Q0NHE3"/>
<reference evidence="1" key="1">
    <citation type="submission" date="2022-07" db="EMBL/GenBank/DDBJ databases">
        <authorList>
            <person name="Trinca V."/>
            <person name="Uliana J.V.C."/>
            <person name="Torres T.T."/>
            <person name="Ward R.J."/>
            <person name="Monesi N."/>
        </authorList>
    </citation>
    <scope>NUCLEOTIDE SEQUENCE</scope>
    <source>
        <strain evidence="1">HSMRA1968</strain>
        <tissue evidence="1">Whole embryos</tissue>
    </source>
</reference>